<evidence type="ECO:0000313" key="3">
    <source>
        <dbReference type="RefSeq" id="XP_015872519.2"/>
    </source>
</evidence>
<dbReference type="InParanoid" id="A0A6P3ZCD8"/>
<reference evidence="3" key="2">
    <citation type="submission" date="2025-08" db="UniProtKB">
        <authorList>
            <consortium name="RefSeq"/>
        </authorList>
    </citation>
    <scope>IDENTIFICATION</scope>
    <source>
        <tissue evidence="3">Seedling</tissue>
    </source>
</reference>
<protein>
    <submittedName>
        <fullName evidence="3">Uncharacterized protein LOC107409605</fullName>
    </submittedName>
</protein>
<reference evidence="2" key="1">
    <citation type="submission" date="2025-05" db="UniProtKB">
        <authorList>
            <consortium name="RefSeq"/>
        </authorList>
    </citation>
    <scope>NUCLEOTIDE SEQUENCE [LARGE SCALE GENOMIC DNA]</scope>
</reference>
<dbReference type="KEGG" id="zju:107409605"/>
<dbReference type="AlphaFoldDB" id="A0A6P3ZCD8"/>
<gene>
    <name evidence="3" type="primary">LOC107409605</name>
</gene>
<dbReference type="PANTHER" id="PTHR34125">
    <property type="entry name" value="OS01G0762900 PROTEIN"/>
    <property type="match status" value="1"/>
</dbReference>
<dbReference type="PANTHER" id="PTHR34125:SF2">
    <property type="entry name" value="TRANSMEMBRANE PROTEIN"/>
    <property type="match status" value="1"/>
</dbReference>
<organism evidence="2 3">
    <name type="scientific">Ziziphus jujuba</name>
    <name type="common">Chinese jujube</name>
    <name type="synonym">Ziziphus sativa</name>
    <dbReference type="NCBI Taxonomy" id="326968"/>
    <lineage>
        <taxon>Eukaryota</taxon>
        <taxon>Viridiplantae</taxon>
        <taxon>Streptophyta</taxon>
        <taxon>Embryophyta</taxon>
        <taxon>Tracheophyta</taxon>
        <taxon>Spermatophyta</taxon>
        <taxon>Magnoliopsida</taxon>
        <taxon>eudicotyledons</taxon>
        <taxon>Gunneridae</taxon>
        <taxon>Pentapetalae</taxon>
        <taxon>rosids</taxon>
        <taxon>fabids</taxon>
        <taxon>Rosales</taxon>
        <taxon>Rhamnaceae</taxon>
        <taxon>Paliureae</taxon>
        <taxon>Ziziphus</taxon>
    </lineage>
</organism>
<keyword evidence="1" id="KW-0472">Membrane</keyword>
<keyword evidence="2" id="KW-1185">Reference proteome</keyword>
<feature type="transmembrane region" description="Helical" evidence="1">
    <location>
        <begin position="12"/>
        <end position="31"/>
    </location>
</feature>
<dbReference type="FunCoup" id="A0A6P3ZCD8">
    <property type="interactions" value="98"/>
</dbReference>
<dbReference type="Proteomes" id="UP001652623">
    <property type="component" value="Chromosome 1"/>
</dbReference>
<keyword evidence="1" id="KW-1133">Transmembrane helix</keyword>
<proteinExistence type="predicted"/>
<evidence type="ECO:0000256" key="1">
    <source>
        <dbReference type="SAM" id="Phobius"/>
    </source>
</evidence>
<name>A0A6P3ZCD8_ZIZJJ</name>
<evidence type="ECO:0000313" key="2">
    <source>
        <dbReference type="Proteomes" id="UP001652623"/>
    </source>
</evidence>
<dbReference type="GeneID" id="107409605"/>
<feature type="transmembrane region" description="Helical" evidence="1">
    <location>
        <begin position="37"/>
        <end position="59"/>
    </location>
</feature>
<dbReference type="RefSeq" id="XP_015872519.2">
    <property type="nucleotide sequence ID" value="XM_016017033.4"/>
</dbReference>
<sequence length="96" mass="10588">MEISQKLLKFKFHILFALVLCVVVSTLIIVAPRFVTILAYFWPLFLSTALFLVAVVVFAKTSLPATDSHVDKAGEGLLDFVAGPPEHHAVESFKSE</sequence>
<accession>A0A6P3ZCD8</accession>
<keyword evidence="1" id="KW-0812">Transmembrane</keyword>